<gene>
    <name evidence="1" type="ORF">SSLN_LOCUS10367</name>
</gene>
<dbReference type="WBParaSite" id="SSLN_0001077001-mRNA-1">
    <property type="protein sequence ID" value="SSLN_0001077001-mRNA-1"/>
    <property type="gene ID" value="SSLN_0001077001"/>
</dbReference>
<name>A0A183T1L9_SCHSO</name>
<dbReference type="EMBL" id="UYSU01035826">
    <property type="protein sequence ID" value="VDL96752.1"/>
    <property type="molecule type" value="Genomic_DNA"/>
</dbReference>
<reference evidence="1 2" key="2">
    <citation type="submission" date="2018-11" db="EMBL/GenBank/DDBJ databases">
        <authorList>
            <consortium name="Pathogen Informatics"/>
        </authorList>
    </citation>
    <scope>NUCLEOTIDE SEQUENCE [LARGE SCALE GENOMIC DNA]</scope>
    <source>
        <strain evidence="1 2">NST_G2</strain>
    </source>
</reference>
<protein>
    <submittedName>
        <fullName evidence="3">DUF1902 domain-containing protein</fullName>
    </submittedName>
</protein>
<dbReference type="Proteomes" id="UP000275846">
    <property type="component" value="Unassembled WGS sequence"/>
</dbReference>
<accession>A0A183T1L9</accession>
<evidence type="ECO:0000313" key="1">
    <source>
        <dbReference type="EMBL" id="VDL96752.1"/>
    </source>
</evidence>
<proteinExistence type="predicted"/>
<evidence type="ECO:0000313" key="2">
    <source>
        <dbReference type="Proteomes" id="UP000275846"/>
    </source>
</evidence>
<dbReference type="AlphaFoldDB" id="A0A183T1L9"/>
<keyword evidence="2" id="KW-1185">Reference proteome</keyword>
<sequence length="93" mass="10532">MPTNAYRDEHPRIRIACRNDEQVLNSWRMQAPTRVPTTIVHDLFFAEDCALDTVTEEDMQRSMDLLAAGCANFELTISTVNTVVMHQPPPSAE</sequence>
<reference evidence="3" key="1">
    <citation type="submission" date="2016-06" db="UniProtKB">
        <authorList>
            <consortium name="WormBaseParasite"/>
        </authorList>
    </citation>
    <scope>IDENTIFICATION</scope>
</reference>
<organism evidence="3">
    <name type="scientific">Schistocephalus solidus</name>
    <name type="common">Tapeworm</name>
    <dbReference type="NCBI Taxonomy" id="70667"/>
    <lineage>
        <taxon>Eukaryota</taxon>
        <taxon>Metazoa</taxon>
        <taxon>Spiralia</taxon>
        <taxon>Lophotrochozoa</taxon>
        <taxon>Platyhelminthes</taxon>
        <taxon>Cestoda</taxon>
        <taxon>Eucestoda</taxon>
        <taxon>Diphyllobothriidea</taxon>
        <taxon>Diphyllobothriidae</taxon>
        <taxon>Schistocephalus</taxon>
    </lineage>
</organism>
<evidence type="ECO:0000313" key="3">
    <source>
        <dbReference type="WBParaSite" id="SSLN_0001077001-mRNA-1"/>
    </source>
</evidence>
<dbReference type="OrthoDB" id="6150535at2759"/>